<dbReference type="CDD" id="cd04301">
    <property type="entry name" value="NAT_SF"/>
    <property type="match status" value="1"/>
</dbReference>
<accession>A0ABT5NXC8</accession>
<protein>
    <submittedName>
        <fullName evidence="2">GNAT family N-acetyltransferase</fullName>
    </submittedName>
</protein>
<dbReference type="PROSITE" id="PS51186">
    <property type="entry name" value="GNAT"/>
    <property type="match status" value="1"/>
</dbReference>
<dbReference type="EMBL" id="JAMDGY010000069">
    <property type="protein sequence ID" value="MDD0992831.1"/>
    <property type="molecule type" value="Genomic_DNA"/>
</dbReference>
<evidence type="ECO:0000313" key="3">
    <source>
        <dbReference type="Proteomes" id="UP001148203"/>
    </source>
</evidence>
<dbReference type="InterPro" id="IPR016181">
    <property type="entry name" value="Acyl_CoA_acyltransferase"/>
</dbReference>
<dbReference type="Gene3D" id="3.40.630.30">
    <property type="match status" value="1"/>
</dbReference>
<comment type="caution">
    <text evidence="2">The sequence shown here is derived from an EMBL/GenBank/DDBJ whole genome shotgun (WGS) entry which is preliminary data.</text>
</comment>
<keyword evidence="3" id="KW-1185">Reference proteome</keyword>
<feature type="domain" description="N-acetyltransferase" evidence="1">
    <location>
        <begin position="5"/>
        <end position="157"/>
    </location>
</feature>
<sequence>MHLPIIFSKALAADAQALSCLIDASIRLGCVPDHGNDPQILADWLSNKSPAALAGWIDDAALAVRVARCQGRPIAVAIALRSGEICQCHVAPEYSRQGLGRAVVSDLESQLQAWGLTRATLYSTGSAQGFFHRLGYRCSGAALLFHGLRLRPMEKTW</sequence>
<dbReference type="InterPro" id="IPR000182">
    <property type="entry name" value="GNAT_dom"/>
</dbReference>
<gene>
    <name evidence="2" type="ORF">M5G11_20070</name>
</gene>
<name>A0ABT5NXC8_9PSED</name>
<dbReference type="SUPFAM" id="SSF55729">
    <property type="entry name" value="Acyl-CoA N-acyltransferases (Nat)"/>
    <property type="match status" value="1"/>
</dbReference>
<dbReference type="Proteomes" id="UP001148203">
    <property type="component" value="Unassembled WGS sequence"/>
</dbReference>
<dbReference type="RefSeq" id="WP_273910480.1">
    <property type="nucleotide sequence ID" value="NZ_JAMDGX010000026.1"/>
</dbReference>
<reference evidence="2 3" key="1">
    <citation type="submission" date="2022-05" db="EMBL/GenBank/DDBJ databases">
        <title>Novel Pseudomonas spp. Isolated from a Rainbow Trout Aquaculture Facility.</title>
        <authorList>
            <person name="Testerman T."/>
            <person name="Graf J."/>
        </authorList>
    </citation>
    <scope>NUCLEOTIDE SEQUENCE [LARGE SCALE GENOMIC DNA]</scope>
    <source>
        <strain evidence="2 3">ID681</strain>
    </source>
</reference>
<dbReference type="Pfam" id="PF13673">
    <property type="entry name" value="Acetyltransf_10"/>
    <property type="match status" value="1"/>
</dbReference>
<evidence type="ECO:0000313" key="2">
    <source>
        <dbReference type="EMBL" id="MDD0992831.1"/>
    </source>
</evidence>
<evidence type="ECO:0000259" key="1">
    <source>
        <dbReference type="PROSITE" id="PS51186"/>
    </source>
</evidence>
<organism evidence="2 3">
    <name type="scientific">Pseudomonas fontis</name>
    <dbReference type="NCBI Taxonomy" id="2942633"/>
    <lineage>
        <taxon>Bacteria</taxon>
        <taxon>Pseudomonadati</taxon>
        <taxon>Pseudomonadota</taxon>
        <taxon>Gammaproteobacteria</taxon>
        <taxon>Pseudomonadales</taxon>
        <taxon>Pseudomonadaceae</taxon>
        <taxon>Pseudomonas</taxon>
    </lineage>
</organism>
<proteinExistence type="predicted"/>